<name>A0ACC6MQB9_MYCPF</name>
<dbReference type="Proteomes" id="UP001289645">
    <property type="component" value="Unassembled WGS sequence"/>
</dbReference>
<evidence type="ECO:0000313" key="2">
    <source>
        <dbReference type="Proteomes" id="UP001289645"/>
    </source>
</evidence>
<proteinExistence type="predicted"/>
<feature type="non-terminal residue" evidence="1">
    <location>
        <position position="89"/>
    </location>
</feature>
<reference evidence="1 2" key="1">
    <citation type="journal article" date="2021" name="Chemosphere">
        <title>Bioballs carrying a syntrophic Rhodococcus and Mycolicibacterium consortium for simultaneous sorption and biodegradation of fuel oil in contaminated freshwater.</title>
        <authorList>
            <person name="Naloka K."/>
            <person name="Polrit D."/>
            <person name="Muangchinda C."/>
            <person name="Thoetkiattikul H."/>
            <person name="Pinyakong O."/>
        </authorList>
    </citation>
    <scope>NUCLEOTIDE SEQUENCE [LARGE SCALE GENOMIC DNA]</scope>
    <source>
        <strain evidence="1 2">J101</strain>
    </source>
</reference>
<accession>A0ACC6MQB9</accession>
<protein>
    <submittedName>
        <fullName evidence="1">Uncharacterized protein</fullName>
    </submittedName>
</protein>
<organism evidence="1 2">
    <name type="scientific">Mycolicibacterium parafortuitum</name>
    <name type="common">Mycobacterium parafortuitum</name>
    <dbReference type="NCBI Taxonomy" id="39692"/>
    <lineage>
        <taxon>Bacteria</taxon>
        <taxon>Bacillati</taxon>
        <taxon>Actinomycetota</taxon>
        <taxon>Actinomycetes</taxon>
        <taxon>Mycobacteriales</taxon>
        <taxon>Mycobacteriaceae</taxon>
        <taxon>Mycolicibacterium</taxon>
    </lineage>
</organism>
<gene>
    <name evidence="1" type="ORF">OHX15_27835</name>
</gene>
<dbReference type="EMBL" id="JAOXLN010000118">
    <property type="protein sequence ID" value="MDZ5089205.1"/>
    <property type="molecule type" value="Genomic_DNA"/>
</dbReference>
<comment type="caution">
    <text evidence="1">The sequence shown here is derived from an EMBL/GenBank/DDBJ whole genome shotgun (WGS) entry which is preliminary data.</text>
</comment>
<sequence>RTHPSGLKHYCRAHHLLKTFYTGPLGWTDQQRPDGTIVFTAPTGHTYTTEAAGGLLFPTLARPTAPLSTTSTSTGACAGAGAEPATPHR</sequence>
<evidence type="ECO:0000313" key="1">
    <source>
        <dbReference type="EMBL" id="MDZ5089205.1"/>
    </source>
</evidence>
<feature type="non-terminal residue" evidence="1">
    <location>
        <position position="1"/>
    </location>
</feature>
<keyword evidence="2" id="KW-1185">Reference proteome</keyword>